<keyword evidence="1" id="KW-1133">Transmembrane helix</keyword>
<proteinExistence type="predicted"/>
<feature type="transmembrane region" description="Helical" evidence="1">
    <location>
        <begin position="96"/>
        <end position="116"/>
    </location>
</feature>
<keyword evidence="1" id="KW-0812">Transmembrane</keyword>
<reference evidence="2" key="1">
    <citation type="submission" date="2023-01" db="EMBL/GenBank/DDBJ databases">
        <title>Genome assembly of the deep-sea coral Lophelia pertusa.</title>
        <authorList>
            <person name="Herrera S."/>
            <person name="Cordes E."/>
        </authorList>
    </citation>
    <scope>NUCLEOTIDE SEQUENCE</scope>
    <source>
        <strain evidence="2">USNM1676648</strain>
        <tissue evidence="2">Polyp</tissue>
    </source>
</reference>
<dbReference type="AlphaFoldDB" id="A0A9W9Z5S0"/>
<organism evidence="2 3">
    <name type="scientific">Desmophyllum pertusum</name>
    <dbReference type="NCBI Taxonomy" id="174260"/>
    <lineage>
        <taxon>Eukaryota</taxon>
        <taxon>Metazoa</taxon>
        <taxon>Cnidaria</taxon>
        <taxon>Anthozoa</taxon>
        <taxon>Hexacorallia</taxon>
        <taxon>Scleractinia</taxon>
        <taxon>Caryophylliina</taxon>
        <taxon>Caryophylliidae</taxon>
        <taxon>Desmophyllum</taxon>
    </lineage>
</organism>
<protein>
    <recommendedName>
        <fullName evidence="4">G-protein coupled receptors family 1 profile domain-containing protein</fullName>
    </recommendedName>
</protein>
<evidence type="ECO:0000313" key="2">
    <source>
        <dbReference type="EMBL" id="KAJ7373884.1"/>
    </source>
</evidence>
<dbReference type="Proteomes" id="UP001163046">
    <property type="component" value="Unassembled WGS sequence"/>
</dbReference>
<feature type="transmembrane region" description="Helical" evidence="1">
    <location>
        <begin position="24"/>
        <end position="51"/>
    </location>
</feature>
<keyword evidence="3" id="KW-1185">Reference proteome</keyword>
<keyword evidence="1" id="KW-0472">Membrane</keyword>
<name>A0A9W9Z5S0_9CNID</name>
<evidence type="ECO:0000313" key="3">
    <source>
        <dbReference type="Proteomes" id="UP001163046"/>
    </source>
</evidence>
<evidence type="ECO:0000256" key="1">
    <source>
        <dbReference type="SAM" id="Phobius"/>
    </source>
</evidence>
<evidence type="ECO:0008006" key="4">
    <source>
        <dbReference type="Google" id="ProtNLM"/>
    </source>
</evidence>
<gene>
    <name evidence="2" type="ORF">OS493_009208</name>
</gene>
<comment type="caution">
    <text evidence="2">The sequence shown here is derived from an EMBL/GenBank/DDBJ whole genome shotgun (WGS) entry which is preliminary data.</text>
</comment>
<accession>A0A9W9Z5S0</accession>
<sequence>MEITFDLCLEVLHKFYAKAEDLDALYLTLCVLHGVLSLTAILGNVVIIFALQKASSIPSTSRRLMQARRHQASINSQAQAANHLSNVTNLARNSNLAIKTLYVFVVFEVCYLPYLITLQCY</sequence>
<dbReference type="EMBL" id="MU826829">
    <property type="protein sequence ID" value="KAJ7373884.1"/>
    <property type="molecule type" value="Genomic_DNA"/>
</dbReference>